<dbReference type="PRINTS" id="PR00081">
    <property type="entry name" value="GDHRDH"/>
</dbReference>
<evidence type="ECO:0000256" key="2">
    <source>
        <dbReference type="ARBA" id="ARBA00023002"/>
    </source>
</evidence>
<keyword evidence="5" id="KW-1185">Reference proteome</keyword>
<keyword evidence="2" id="KW-0560">Oxidoreductase</keyword>
<comment type="caution">
    <text evidence="4">The sequence shown here is derived from an EMBL/GenBank/DDBJ whole genome shotgun (WGS) entry which is preliminary data.</text>
</comment>
<organism evidence="4 5">
    <name type="scientific">Peteryoungia ipomoeae</name>
    <dbReference type="NCBI Taxonomy" id="1210932"/>
    <lineage>
        <taxon>Bacteria</taxon>
        <taxon>Pseudomonadati</taxon>
        <taxon>Pseudomonadota</taxon>
        <taxon>Alphaproteobacteria</taxon>
        <taxon>Hyphomicrobiales</taxon>
        <taxon>Rhizobiaceae</taxon>
        <taxon>Peteryoungia</taxon>
    </lineage>
</organism>
<accession>A0A4S8NUR7</accession>
<evidence type="ECO:0000256" key="3">
    <source>
        <dbReference type="RuleBase" id="RU000363"/>
    </source>
</evidence>
<dbReference type="AlphaFoldDB" id="A0A4S8NUR7"/>
<comment type="similarity">
    <text evidence="1 3">Belongs to the short-chain dehydrogenases/reductases (SDR) family.</text>
</comment>
<dbReference type="Proteomes" id="UP000308828">
    <property type="component" value="Unassembled WGS sequence"/>
</dbReference>
<dbReference type="InterPro" id="IPR036291">
    <property type="entry name" value="NAD(P)-bd_dom_sf"/>
</dbReference>
<protein>
    <submittedName>
        <fullName evidence="4">SDR family oxidoreductase</fullName>
    </submittedName>
</protein>
<evidence type="ECO:0000313" key="4">
    <source>
        <dbReference type="EMBL" id="THV21323.1"/>
    </source>
</evidence>
<evidence type="ECO:0000256" key="1">
    <source>
        <dbReference type="ARBA" id="ARBA00006484"/>
    </source>
</evidence>
<reference evidence="4 5" key="1">
    <citation type="submission" date="2019-04" db="EMBL/GenBank/DDBJ databases">
        <title>Genome sequence of strain shin9-1.</title>
        <authorList>
            <person name="Gao J."/>
            <person name="Sun J."/>
        </authorList>
    </citation>
    <scope>NUCLEOTIDE SEQUENCE [LARGE SCALE GENOMIC DNA]</scope>
    <source>
        <strain evidence="5">shin9-1</strain>
    </source>
</reference>
<proteinExistence type="inferred from homology"/>
<dbReference type="GO" id="GO:0016491">
    <property type="term" value="F:oxidoreductase activity"/>
    <property type="evidence" value="ECO:0007669"/>
    <property type="project" value="UniProtKB-KW"/>
</dbReference>
<gene>
    <name evidence="4" type="ORF">FAA97_14960</name>
</gene>
<evidence type="ECO:0000313" key="5">
    <source>
        <dbReference type="Proteomes" id="UP000308828"/>
    </source>
</evidence>
<dbReference type="InterPro" id="IPR002347">
    <property type="entry name" value="SDR_fam"/>
</dbReference>
<dbReference type="PANTHER" id="PTHR43976">
    <property type="entry name" value="SHORT CHAIN DEHYDROGENASE"/>
    <property type="match status" value="1"/>
</dbReference>
<dbReference type="NCBIfam" id="NF005065">
    <property type="entry name" value="PRK06482.1"/>
    <property type="match status" value="1"/>
</dbReference>
<dbReference type="PRINTS" id="PR00080">
    <property type="entry name" value="SDRFAMILY"/>
</dbReference>
<sequence length="281" mass="30048">MKTWMITGANSGFGRILTETLLKRGDRVAATVRRPEALADLSADYGDRLLVLALDLRNGPQIEAAVGEAFDRFGRIDVAVSNAGYGVFGAAEEASEEELTQIIETNLIGSIRFIRALLPRLRAQGGGRVLQVASEGGQIAYPGFSLYHATKWGIEGFVESVAQEVRGFGIEFTLIEPGATRTNFAAGLVVSKPLQAYEGTPPRALLAAAENGTWVIAGDPVRMVDAIVASTELAEAPLRLTLGVDAYHHVRKALSDRLAALEAQKDVALASDYTPAELSRL</sequence>
<dbReference type="PANTHER" id="PTHR43976:SF16">
    <property type="entry name" value="SHORT-CHAIN DEHYDROGENASE_REDUCTASE FAMILY PROTEIN"/>
    <property type="match status" value="1"/>
</dbReference>
<dbReference type="InterPro" id="IPR051911">
    <property type="entry name" value="SDR_oxidoreductase"/>
</dbReference>
<dbReference type="SUPFAM" id="SSF51735">
    <property type="entry name" value="NAD(P)-binding Rossmann-fold domains"/>
    <property type="match status" value="1"/>
</dbReference>
<dbReference type="Gene3D" id="3.40.50.720">
    <property type="entry name" value="NAD(P)-binding Rossmann-like Domain"/>
    <property type="match status" value="1"/>
</dbReference>
<dbReference type="EMBL" id="STGV01000005">
    <property type="protein sequence ID" value="THV21323.1"/>
    <property type="molecule type" value="Genomic_DNA"/>
</dbReference>
<name>A0A4S8NUR7_9HYPH</name>
<dbReference type="RefSeq" id="WP_136599373.1">
    <property type="nucleotide sequence ID" value="NZ_STGV01000005.1"/>
</dbReference>
<dbReference type="Pfam" id="PF00106">
    <property type="entry name" value="adh_short"/>
    <property type="match status" value="1"/>
</dbReference>
<dbReference type="OrthoDB" id="9793825at2"/>